<organism evidence="1 2">
    <name type="scientific">Geomicrobium sediminis</name>
    <dbReference type="NCBI Taxonomy" id="1347788"/>
    <lineage>
        <taxon>Bacteria</taxon>
        <taxon>Bacillati</taxon>
        <taxon>Bacillota</taxon>
        <taxon>Bacilli</taxon>
        <taxon>Bacillales</taxon>
        <taxon>Geomicrobium</taxon>
    </lineage>
</organism>
<protein>
    <submittedName>
        <fullName evidence="1">Uncharacterized protein</fullName>
    </submittedName>
</protein>
<reference evidence="1 2" key="1">
    <citation type="submission" date="2021-01" db="EMBL/GenBank/DDBJ databases">
        <title>Genomic Encyclopedia of Type Strains, Phase IV (KMG-IV): sequencing the most valuable type-strain genomes for metagenomic binning, comparative biology and taxonomic classification.</title>
        <authorList>
            <person name="Goeker M."/>
        </authorList>
    </citation>
    <scope>NUCLEOTIDE SEQUENCE [LARGE SCALE GENOMIC DNA]</scope>
    <source>
        <strain evidence="1 2">DSM 25540</strain>
    </source>
</reference>
<gene>
    <name evidence="1" type="ORF">JOD17_002225</name>
</gene>
<keyword evidence="2" id="KW-1185">Reference proteome</keyword>
<comment type="caution">
    <text evidence="1">The sequence shown here is derived from an EMBL/GenBank/DDBJ whole genome shotgun (WGS) entry which is preliminary data.</text>
</comment>
<evidence type="ECO:0000313" key="1">
    <source>
        <dbReference type="EMBL" id="MBM7633131.1"/>
    </source>
</evidence>
<proteinExistence type="predicted"/>
<name>A0ABS2PCR5_9BACL</name>
<evidence type="ECO:0000313" key="2">
    <source>
        <dbReference type="Proteomes" id="UP000741863"/>
    </source>
</evidence>
<accession>A0ABS2PCR5</accession>
<dbReference type="RefSeq" id="WP_204697686.1">
    <property type="nucleotide sequence ID" value="NZ_JAFBEC010000006.1"/>
</dbReference>
<dbReference type="Proteomes" id="UP000741863">
    <property type="component" value="Unassembled WGS sequence"/>
</dbReference>
<dbReference type="EMBL" id="JAFBEC010000006">
    <property type="protein sequence ID" value="MBM7633131.1"/>
    <property type="molecule type" value="Genomic_DNA"/>
</dbReference>
<sequence>MDLHLSNEDDNKALHHLALSQNSNEEIILQLHPESGIILDEEEEIISIGELQIGDTLQGWVGVDQSDDIEAEQKDEIPVTTVQRIQ</sequence>